<dbReference type="EMBL" id="AWWV01015972">
    <property type="protein sequence ID" value="OMO51038.1"/>
    <property type="molecule type" value="Genomic_DNA"/>
</dbReference>
<dbReference type="Gramene" id="OMO51038">
    <property type="protein sequence ID" value="OMO51038"/>
    <property type="gene ID" value="CCACVL1_30044"/>
</dbReference>
<name>A0A1R3FYX1_COCAP</name>
<gene>
    <name evidence="2" type="ORF">CCACVL1_30044</name>
</gene>
<protein>
    <submittedName>
        <fullName evidence="2">Uncharacterized protein</fullName>
    </submittedName>
</protein>
<evidence type="ECO:0000313" key="2">
    <source>
        <dbReference type="EMBL" id="OMO51038.1"/>
    </source>
</evidence>
<proteinExistence type="predicted"/>
<comment type="caution">
    <text evidence="2">The sequence shown here is derived from an EMBL/GenBank/DDBJ whole genome shotgun (WGS) entry which is preliminary data.</text>
</comment>
<sequence length="63" mass="7188">MALSPFRRTSAQQNHLKAPKRKHQKEKEKSMDVITKREMADCGDWGLQAFKDSVRAMALSNAN</sequence>
<keyword evidence="3" id="KW-1185">Reference proteome</keyword>
<dbReference type="AlphaFoldDB" id="A0A1R3FYX1"/>
<dbReference type="Proteomes" id="UP000188268">
    <property type="component" value="Unassembled WGS sequence"/>
</dbReference>
<organism evidence="2 3">
    <name type="scientific">Corchorus capsularis</name>
    <name type="common">Jute</name>
    <dbReference type="NCBI Taxonomy" id="210143"/>
    <lineage>
        <taxon>Eukaryota</taxon>
        <taxon>Viridiplantae</taxon>
        <taxon>Streptophyta</taxon>
        <taxon>Embryophyta</taxon>
        <taxon>Tracheophyta</taxon>
        <taxon>Spermatophyta</taxon>
        <taxon>Magnoliopsida</taxon>
        <taxon>eudicotyledons</taxon>
        <taxon>Gunneridae</taxon>
        <taxon>Pentapetalae</taxon>
        <taxon>rosids</taxon>
        <taxon>malvids</taxon>
        <taxon>Malvales</taxon>
        <taxon>Malvaceae</taxon>
        <taxon>Grewioideae</taxon>
        <taxon>Apeibeae</taxon>
        <taxon>Corchorus</taxon>
    </lineage>
</organism>
<evidence type="ECO:0000313" key="3">
    <source>
        <dbReference type="Proteomes" id="UP000188268"/>
    </source>
</evidence>
<accession>A0A1R3FYX1</accession>
<evidence type="ECO:0000256" key="1">
    <source>
        <dbReference type="SAM" id="MobiDB-lite"/>
    </source>
</evidence>
<reference evidence="2 3" key="1">
    <citation type="submission" date="2013-09" db="EMBL/GenBank/DDBJ databases">
        <title>Corchorus capsularis genome sequencing.</title>
        <authorList>
            <person name="Alam M."/>
            <person name="Haque M.S."/>
            <person name="Islam M.S."/>
            <person name="Emdad E.M."/>
            <person name="Islam M.M."/>
            <person name="Ahmed B."/>
            <person name="Halim A."/>
            <person name="Hossen Q.M.M."/>
            <person name="Hossain M.Z."/>
            <person name="Ahmed R."/>
            <person name="Khan M.M."/>
            <person name="Islam R."/>
            <person name="Rashid M.M."/>
            <person name="Khan S.A."/>
            <person name="Rahman M.S."/>
            <person name="Alam M."/>
        </authorList>
    </citation>
    <scope>NUCLEOTIDE SEQUENCE [LARGE SCALE GENOMIC DNA]</scope>
    <source>
        <strain evidence="3">cv. CVL-1</strain>
        <tissue evidence="2">Whole seedling</tissue>
    </source>
</reference>
<feature type="region of interest" description="Disordered" evidence="1">
    <location>
        <begin position="1"/>
        <end position="31"/>
    </location>
</feature>